<sequence>MITKCKFNNDWNQLATCTVVIVAISKSYYVLLLLCKRFFLSHSYIHQHALAHTRGQHEVHEEPDLEQNAPAYTTKSHVIRLEPALLHSAHLHQSTQLRPELVYPPLCSTRPFNLPISSSAAHTLLPFSPFQQICPSISPSITLVISYK</sequence>
<keyword evidence="1" id="KW-0812">Transmembrane</keyword>
<keyword evidence="1" id="KW-0472">Membrane</keyword>
<evidence type="ECO:0000313" key="3">
    <source>
        <dbReference type="Proteomes" id="UP000784294"/>
    </source>
</evidence>
<name>A0A3S4ZNU8_9PLAT</name>
<keyword evidence="1" id="KW-1133">Transmembrane helix</keyword>
<gene>
    <name evidence="2" type="ORF">PXEA_LOCUS1499</name>
</gene>
<evidence type="ECO:0000313" key="2">
    <source>
        <dbReference type="EMBL" id="VEL08059.1"/>
    </source>
</evidence>
<comment type="caution">
    <text evidence="2">The sequence shown here is derived from an EMBL/GenBank/DDBJ whole genome shotgun (WGS) entry which is preliminary data.</text>
</comment>
<accession>A0A3S4ZNU8</accession>
<organism evidence="2 3">
    <name type="scientific">Protopolystoma xenopodis</name>
    <dbReference type="NCBI Taxonomy" id="117903"/>
    <lineage>
        <taxon>Eukaryota</taxon>
        <taxon>Metazoa</taxon>
        <taxon>Spiralia</taxon>
        <taxon>Lophotrochozoa</taxon>
        <taxon>Platyhelminthes</taxon>
        <taxon>Monogenea</taxon>
        <taxon>Polyopisthocotylea</taxon>
        <taxon>Polystomatidea</taxon>
        <taxon>Polystomatidae</taxon>
        <taxon>Protopolystoma</taxon>
    </lineage>
</organism>
<dbReference type="AlphaFoldDB" id="A0A3S4ZNU8"/>
<dbReference type="Proteomes" id="UP000784294">
    <property type="component" value="Unassembled WGS sequence"/>
</dbReference>
<dbReference type="EMBL" id="CAAALY010003043">
    <property type="protein sequence ID" value="VEL08059.1"/>
    <property type="molecule type" value="Genomic_DNA"/>
</dbReference>
<keyword evidence="3" id="KW-1185">Reference proteome</keyword>
<evidence type="ECO:0000256" key="1">
    <source>
        <dbReference type="SAM" id="Phobius"/>
    </source>
</evidence>
<reference evidence="2" key="1">
    <citation type="submission" date="2018-11" db="EMBL/GenBank/DDBJ databases">
        <authorList>
            <consortium name="Pathogen Informatics"/>
        </authorList>
    </citation>
    <scope>NUCLEOTIDE SEQUENCE</scope>
</reference>
<feature type="transmembrane region" description="Helical" evidence="1">
    <location>
        <begin position="12"/>
        <end position="34"/>
    </location>
</feature>
<proteinExistence type="predicted"/>
<protein>
    <submittedName>
        <fullName evidence="2">Uncharacterized protein</fullName>
    </submittedName>
</protein>